<dbReference type="InterPro" id="IPR027393">
    <property type="entry name" value="Virus_scaffolding_prot_C"/>
</dbReference>
<sequence>MVSKLSGKKQFLNWLIQTIPLKQREAYWILNYLLNHEIILTKTQFVERTDVTPRGLYIADVHSTNNGLILYKDELMFEDPEQIFHEIRMNWRQPLYLAIDFVDSEKALLYQSILETNPYYDESGTDSLFYERLDADFNNEQYRYQLDWLTLKINEALETGNRALFEKYSYQYNELKNLSN</sequence>
<accession>A0A1Q2D8J6</accession>
<reference evidence="3 4" key="1">
    <citation type="journal article" date="2010" name="Int. J. Syst. Evol. Microbiol.">
        <title>Vagococcus penaei sp. nov., isolated from spoilage microbiota of cooked shrimp (Penaeus vannamei).</title>
        <authorList>
            <person name="Jaffres E."/>
            <person name="Prevost H."/>
            <person name="Rossero A."/>
            <person name="Joffraud J.J."/>
            <person name="Dousset X."/>
        </authorList>
    </citation>
    <scope>NUCLEOTIDE SEQUENCE [LARGE SCALE GENOMIC DNA]</scope>
    <source>
        <strain evidence="3 4">CD276</strain>
    </source>
</reference>
<feature type="domain" description="IDEAL" evidence="1">
    <location>
        <begin position="141"/>
        <end position="172"/>
    </location>
</feature>
<evidence type="ECO:0000259" key="2">
    <source>
        <dbReference type="Pfam" id="PF08864"/>
    </source>
</evidence>
<dbReference type="InterPro" id="IPR014957">
    <property type="entry name" value="IDEAL_dom"/>
</dbReference>
<evidence type="ECO:0000313" key="4">
    <source>
        <dbReference type="Proteomes" id="UP000188246"/>
    </source>
</evidence>
<dbReference type="Gene3D" id="4.10.810.10">
    <property type="entry name" value="Virus Scaffolding Protein, Chain A"/>
    <property type="match status" value="1"/>
</dbReference>
<dbReference type="AlphaFoldDB" id="A0A1Q2D8J6"/>
<feature type="domain" description="UPF0302" evidence="2">
    <location>
        <begin position="8"/>
        <end position="110"/>
    </location>
</feature>
<evidence type="ECO:0000259" key="1">
    <source>
        <dbReference type="Pfam" id="PF08858"/>
    </source>
</evidence>
<dbReference type="InterPro" id="IPR038091">
    <property type="entry name" value="UPF0302_N_sf"/>
</dbReference>
<name>A0A1Q2D8J6_9ENTE</name>
<dbReference type="Pfam" id="PF08864">
    <property type="entry name" value="UPF0302"/>
    <property type="match status" value="1"/>
</dbReference>
<dbReference type="EMBL" id="CP019609">
    <property type="protein sequence ID" value="AQP54714.1"/>
    <property type="molecule type" value="Genomic_DNA"/>
</dbReference>
<keyword evidence="4" id="KW-1185">Reference proteome</keyword>
<protein>
    <submittedName>
        <fullName evidence="3">Uncharacterized protein</fullName>
    </submittedName>
</protein>
<proteinExistence type="predicted"/>
<dbReference type="KEGG" id="vpi:BW732_11175"/>
<gene>
    <name evidence="3" type="ORF">BW732_11175</name>
</gene>
<dbReference type="Proteomes" id="UP000188246">
    <property type="component" value="Chromosome"/>
</dbReference>
<organism evidence="3 4">
    <name type="scientific">Vagococcus penaei</name>
    <dbReference type="NCBI Taxonomy" id="633807"/>
    <lineage>
        <taxon>Bacteria</taxon>
        <taxon>Bacillati</taxon>
        <taxon>Bacillota</taxon>
        <taxon>Bacilli</taxon>
        <taxon>Lactobacillales</taxon>
        <taxon>Enterococcaceae</taxon>
        <taxon>Vagococcus</taxon>
    </lineage>
</organism>
<dbReference type="InterPro" id="IPR011188">
    <property type="entry name" value="UPF0302"/>
</dbReference>
<dbReference type="Gene3D" id="3.40.1530.30">
    <property type="entry name" value="Uncharacterised family UPF0302, N-terminal domain"/>
    <property type="match status" value="1"/>
</dbReference>
<dbReference type="STRING" id="633807.BW732_11175"/>
<dbReference type="Pfam" id="PF08858">
    <property type="entry name" value="IDEAL"/>
    <property type="match status" value="1"/>
</dbReference>
<dbReference type="PIRSF" id="PIRSF007165">
    <property type="entry name" value="UCP007165"/>
    <property type="match status" value="1"/>
</dbReference>
<evidence type="ECO:0000313" key="3">
    <source>
        <dbReference type="EMBL" id="AQP54714.1"/>
    </source>
</evidence>
<dbReference type="InterPro" id="IPR014963">
    <property type="entry name" value="UPF0302_N"/>
</dbReference>